<protein>
    <submittedName>
        <fullName evidence="1">Uncharacterized protein</fullName>
    </submittedName>
</protein>
<accession>A0A2P7TYP1</accession>
<sequence>MFNPADGFYAEKMPHDEMRTLPRLFADSARHLQHPFEKNTMNEQDLDLDNLDDLLGGFDGMAVEGDLDAESEDDNCVGGACKI</sequence>
<evidence type="ECO:0000313" key="2">
    <source>
        <dbReference type="Proteomes" id="UP000241868"/>
    </source>
</evidence>
<dbReference type="Proteomes" id="UP000241868">
    <property type="component" value="Unassembled WGS sequence"/>
</dbReference>
<dbReference type="EMBL" id="PXYY01000068">
    <property type="protein sequence ID" value="PSJ79839.1"/>
    <property type="molecule type" value="Genomic_DNA"/>
</dbReference>
<dbReference type="AlphaFoldDB" id="A0A2P7TYP1"/>
<proteinExistence type="predicted"/>
<organism evidence="1 2">
    <name type="scientific">Neisseria iguanae</name>
    <dbReference type="NCBI Taxonomy" id="90242"/>
    <lineage>
        <taxon>Bacteria</taxon>
        <taxon>Pseudomonadati</taxon>
        <taxon>Pseudomonadota</taxon>
        <taxon>Betaproteobacteria</taxon>
        <taxon>Neisseriales</taxon>
        <taxon>Neisseriaceae</taxon>
        <taxon>Neisseria</taxon>
    </lineage>
</organism>
<gene>
    <name evidence="1" type="ORF">C7N83_09840</name>
</gene>
<comment type="caution">
    <text evidence="1">The sequence shown here is derived from an EMBL/GenBank/DDBJ whole genome shotgun (WGS) entry which is preliminary data.</text>
</comment>
<keyword evidence="2" id="KW-1185">Reference proteome</keyword>
<evidence type="ECO:0000313" key="1">
    <source>
        <dbReference type="EMBL" id="PSJ79839.1"/>
    </source>
</evidence>
<name>A0A2P7TYP1_9NEIS</name>
<reference evidence="1 2" key="1">
    <citation type="submission" date="2018-03" db="EMBL/GenBank/DDBJ databases">
        <title>Neisseria weixii sp. nov., isolated from the intestinal contents of Tibetan Plateau pika (Ochotona curzoniae) in Yushu, Qinghai Province, China.</title>
        <authorList>
            <person name="Gui Z."/>
        </authorList>
    </citation>
    <scope>NUCLEOTIDE SEQUENCE [LARGE SCALE GENOMIC DNA]</scope>
    <source>
        <strain evidence="1 2">ATCC 51483</strain>
    </source>
</reference>